<protein>
    <submittedName>
        <fullName evidence="2">Uncharacterized protein</fullName>
    </submittedName>
</protein>
<feature type="region of interest" description="Disordered" evidence="1">
    <location>
        <begin position="68"/>
        <end position="103"/>
    </location>
</feature>
<dbReference type="AlphaFoldDB" id="A0AAD3CKK2"/>
<accession>A0AAD3CKK2</accession>
<comment type="caution">
    <text evidence="2">The sequence shown here is derived from an EMBL/GenBank/DDBJ whole genome shotgun (WGS) entry which is preliminary data.</text>
</comment>
<name>A0AAD3CKK2_9STRA</name>
<dbReference type="EMBL" id="BLLK01000023">
    <property type="protein sequence ID" value="GFH47618.1"/>
    <property type="molecule type" value="Genomic_DNA"/>
</dbReference>
<evidence type="ECO:0000313" key="3">
    <source>
        <dbReference type="Proteomes" id="UP001054902"/>
    </source>
</evidence>
<feature type="compositionally biased region" description="Low complexity" evidence="1">
    <location>
        <begin position="68"/>
        <end position="84"/>
    </location>
</feature>
<dbReference type="Proteomes" id="UP001054902">
    <property type="component" value="Unassembled WGS sequence"/>
</dbReference>
<evidence type="ECO:0000313" key="2">
    <source>
        <dbReference type="EMBL" id="GFH47618.1"/>
    </source>
</evidence>
<keyword evidence="3" id="KW-1185">Reference proteome</keyword>
<evidence type="ECO:0000256" key="1">
    <source>
        <dbReference type="SAM" id="MobiDB-lite"/>
    </source>
</evidence>
<organism evidence="2 3">
    <name type="scientific">Chaetoceros tenuissimus</name>
    <dbReference type="NCBI Taxonomy" id="426638"/>
    <lineage>
        <taxon>Eukaryota</taxon>
        <taxon>Sar</taxon>
        <taxon>Stramenopiles</taxon>
        <taxon>Ochrophyta</taxon>
        <taxon>Bacillariophyta</taxon>
        <taxon>Coscinodiscophyceae</taxon>
        <taxon>Chaetocerotophycidae</taxon>
        <taxon>Chaetocerotales</taxon>
        <taxon>Chaetocerotaceae</taxon>
        <taxon>Chaetoceros</taxon>
    </lineage>
</organism>
<gene>
    <name evidence="2" type="ORF">CTEN210_04093</name>
</gene>
<sequence length="294" mass="33608">MRRRCSEKKIKKNVLPSVTPPQAQQTVYCSESVNHTEAIQIIKVSHQPHVMTNPSALTLTNNTSNVVNHSSNSHLSSKLNLSQNKQERSTRQHYDEQAQWQERSARPHYEQLKLNPHLNELKQAHQRALIASATPRPSSQTSSCNGVNHSTNVCDSTQLHLLQTQHERTANIRPRSNGRLVVQQQSYYLNELRKAYQNALIDHNKQVTGSTTNKRKIQPPTKIRRHRKQTMLPLRNRMKDRPVTPDSLSDIHKSMSSARERRDSCIHDASFAENIDITCNISNDDADMILEILA</sequence>
<proteinExistence type="predicted"/>
<feature type="compositionally biased region" description="Basic and acidic residues" evidence="1">
    <location>
        <begin position="85"/>
        <end position="96"/>
    </location>
</feature>
<reference evidence="2 3" key="1">
    <citation type="journal article" date="2021" name="Sci. Rep.">
        <title>The genome of the diatom Chaetoceros tenuissimus carries an ancient integrated fragment of an extant virus.</title>
        <authorList>
            <person name="Hongo Y."/>
            <person name="Kimura K."/>
            <person name="Takaki Y."/>
            <person name="Yoshida Y."/>
            <person name="Baba S."/>
            <person name="Kobayashi G."/>
            <person name="Nagasaki K."/>
            <person name="Hano T."/>
            <person name="Tomaru Y."/>
        </authorList>
    </citation>
    <scope>NUCLEOTIDE SEQUENCE [LARGE SCALE GENOMIC DNA]</scope>
    <source>
        <strain evidence="2 3">NIES-3715</strain>
    </source>
</reference>